<evidence type="ECO:0000256" key="2">
    <source>
        <dbReference type="RuleBase" id="RU004447"/>
    </source>
</evidence>
<evidence type="ECO:0000259" key="3">
    <source>
        <dbReference type="Pfam" id="PF00675"/>
    </source>
</evidence>
<dbReference type="EMBL" id="CP165644">
    <property type="protein sequence ID" value="XDU67505.1"/>
    <property type="molecule type" value="Genomic_DNA"/>
</dbReference>
<dbReference type="SUPFAM" id="SSF63411">
    <property type="entry name" value="LuxS/MPP-like metallohydrolase"/>
    <property type="match status" value="2"/>
</dbReference>
<comment type="similarity">
    <text evidence="1 2">Belongs to the peptidase M16 family.</text>
</comment>
<feature type="domain" description="Peptidase M16 N-terminal" evidence="3">
    <location>
        <begin position="18"/>
        <end position="158"/>
    </location>
</feature>
<dbReference type="PROSITE" id="PS00143">
    <property type="entry name" value="INSULINASE"/>
    <property type="match status" value="1"/>
</dbReference>
<protein>
    <submittedName>
        <fullName evidence="5">M16 family metallopeptidase</fullName>
    </submittedName>
</protein>
<dbReference type="GO" id="GO:0046872">
    <property type="term" value="F:metal ion binding"/>
    <property type="evidence" value="ECO:0007669"/>
    <property type="project" value="InterPro"/>
</dbReference>
<dbReference type="InterPro" id="IPR001431">
    <property type="entry name" value="Pept_M16_Zn_BS"/>
</dbReference>
<dbReference type="GO" id="GO:0006508">
    <property type="term" value="P:proteolysis"/>
    <property type="evidence" value="ECO:0007669"/>
    <property type="project" value="InterPro"/>
</dbReference>
<reference evidence="5" key="1">
    <citation type="submission" date="2024-07" db="EMBL/GenBank/DDBJ databases">
        <authorList>
            <person name="Li X.-J."/>
            <person name="Wang X."/>
        </authorList>
    </citation>
    <scope>NUCLEOTIDE SEQUENCE</scope>
    <source>
        <strain evidence="5">HSP-334</strain>
    </source>
</reference>
<dbReference type="GO" id="GO:0004222">
    <property type="term" value="F:metalloendopeptidase activity"/>
    <property type="evidence" value="ECO:0007669"/>
    <property type="project" value="InterPro"/>
</dbReference>
<organism evidence="5">
    <name type="scientific">Leptotrichia rugosa</name>
    <dbReference type="NCBI Taxonomy" id="3239302"/>
    <lineage>
        <taxon>Bacteria</taxon>
        <taxon>Fusobacteriati</taxon>
        <taxon>Fusobacteriota</taxon>
        <taxon>Fusobacteriia</taxon>
        <taxon>Fusobacteriales</taxon>
        <taxon>Leptotrichiaceae</taxon>
        <taxon>Leptotrichia</taxon>
    </lineage>
</organism>
<dbReference type="AlphaFoldDB" id="A0AB39VIX8"/>
<dbReference type="KEGG" id="lrug:AB8B22_03570"/>
<dbReference type="InterPro" id="IPR050361">
    <property type="entry name" value="MPP/UQCRC_Complex"/>
</dbReference>
<name>A0AB39VIX8_9FUSO</name>
<evidence type="ECO:0000256" key="1">
    <source>
        <dbReference type="ARBA" id="ARBA00007261"/>
    </source>
</evidence>
<dbReference type="RefSeq" id="WP_369711686.1">
    <property type="nucleotide sequence ID" value="NZ_CP165644.1"/>
</dbReference>
<dbReference type="PANTHER" id="PTHR11851">
    <property type="entry name" value="METALLOPROTEASE"/>
    <property type="match status" value="1"/>
</dbReference>
<accession>A0AB39VIX8</accession>
<dbReference type="InterPro" id="IPR011765">
    <property type="entry name" value="Pept_M16_N"/>
</dbReference>
<dbReference type="Gene3D" id="3.30.830.10">
    <property type="entry name" value="Metalloenzyme, LuxS/M16 peptidase-like"/>
    <property type="match status" value="2"/>
</dbReference>
<dbReference type="PANTHER" id="PTHR11851:SF49">
    <property type="entry name" value="MITOCHONDRIAL-PROCESSING PEPTIDASE SUBUNIT ALPHA"/>
    <property type="match status" value="1"/>
</dbReference>
<proteinExistence type="inferred from homology"/>
<dbReference type="InterPro" id="IPR007863">
    <property type="entry name" value="Peptidase_M16_C"/>
</dbReference>
<sequence>MTEKIKTKSGIEVIFDRLENISTCSVGVFVKTGSKDESDNEEGISHLLEHMIFKGTKKRNYFEISSEIDYLGANINAHTTKEETVFYINTLTEFLGKSVDILFDIVTNSIIDKDELEKEKDVVIEEIKMYKDTPDDLVFELNYGDCINGQYRKPIIGTKESVKGFSSEEIKKYYSERYTKDNIFVVVSGNFDKDEIISKVNEYFDKLEDKKIDRRDKIDFSFNEGKRIEKKDINQVNICISFEGEKYDSKEKVYLDLSSNIIGGSMSSRLFQQIREKNGLAYSVYTYNQYYLSGGISSTYIGTNVQNYKKAIEITLNEFEKLRENGVSQEELQKAKNKYLSKIAFSFENPRARMNILGNYYSRKNEILEPQKLKDEINNVKLKDINKFLKNQYIKKNITVLGNIK</sequence>
<dbReference type="InterPro" id="IPR011249">
    <property type="entry name" value="Metalloenz_LuxS/M16"/>
</dbReference>
<dbReference type="Pfam" id="PF00675">
    <property type="entry name" value="Peptidase_M16"/>
    <property type="match status" value="1"/>
</dbReference>
<feature type="domain" description="Peptidase M16 C-terminal" evidence="4">
    <location>
        <begin position="165"/>
        <end position="338"/>
    </location>
</feature>
<evidence type="ECO:0000313" key="5">
    <source>
        <dbReference type="EMBL" id="XDU67505.1"/>
    </source>
</evidence>
<gene>
    <name evidence="5" type="ORF">AB8B22_03570</name>
</gene>
<dbReference type="Pfam" id="PF05193">
    <property type="entry name" value="Peptidase_M16_C"/>
    <property type="match status" value="1"/>
</dbReference>
<evidence type="ECO:0000259" key="4">
    <source>
        <dbReference type="Pfam" id="PF05193"/>
    </source>
</evidence>